<name>A0A139AGF4_GONPJ</name>
<sequence length="176" mass="18914">MISNSTLLRPLRRSARFVPLLALHNTLAIILTPLVPQALLSSAYQATTSSASHSRTARTSFWNLCRPLVASQVARQAQHLGSSKFGRWGSQFGATSTERAWSRSGGASRGGARWSLGSMGIDWYAGRQAALAPVTVAMTSDRRGCFENAWRGNCGRGMATRAGEVPMVVGKFGRGM</sequence>
<evidence type="ECO:0000313" key="2">
    <source>
        <dbReference type="Proteomes" id="UP000070544"/>
    </source>
</evidence>
<evidence type="ECO:0000313" key="1">
    <source>
        <dbReference type="EMBL" id="KXS15912.1"/>
    </source>
</evidence>
<keyword evidence="2" id="KW-1185">Reference proteome</keyword>
<proteinExistence type="predicted"/>
<reference evidence="1 2" key="1">
    <citation type="journal article" date="2015" name="Genome Biol. Evol.">
        <title>Phylogenomic analyses indicate that early fungi evolved digesting cell walls of algal ancestors of land plants.</title>
        <authorList>
            <person name="Chang Y."/>
            <person name="Wang S."/>
            <person name="Sekimoto S."/>
            <person name="Aerts A.L."/>
            <person name="Choi C."/>
            <person name="Clum A."/>
            <person name="LaButti K.M."/>
            <person name="Lindquist E.A."/>
            <person name="Yee Ngan C."/>
            <person name="Ohm R.A."/>
            <person name="Salamov A.A."/>
            <person name="Grigoriev I.V."/>
            <person name="Spatafora J.W."/>
            <person name="Berbee M.L."/>
        </authorList>
    </citation>
    <scope>NUCLEOTIDE SEQUENCE [LARGE SCALE GENOMIC DNA]</scope>
    <source>
        <strain evidence="1 2">JEL478</strain>
    </source>
</reference>
<accession>A0A139AGF4</accession>
<protein>
    <submittedName>
        <fullName evidence="1">Uncharacterized protein</fullName>
    </submittedName>
</protein>
<dbReference type="EMBL" id="KQ965759">
    <property type="protein sequence ID" value="KXS15912.1"/>
    <property type="molecule type" value="Genomic_DNA"/>
</dbReference>
<gene>
    <name evidence="1" type="ORF">M427DRAFT_56475</name>
</gene>
<organism evidence="1 2">
    <name type="scientific">Gonapodya prolifera (strain JEL478)</name>
    <name type="common">Monoblepharis prolifera</name>
    <dbReference type="NCBI Taxonomy" id="1344416"/>
    <lineage>
        <taxon>Eukaryota</taxon>
        <taxon>Fungi</taxon>
        <taxon>Fungi incertae sedis</taxon>
        <taxon>Chytridiomycota</taxon>
        <taxon>Chytridiomycota incertae sedis</taxon>
        <taxon>Monoblepharidomycetes</taxon>
        <taxon>Monoblepharidales</taxon>
        <taxon>Gonapodyaceae</taxon>
        <taxon>Gonapodya</taxon>
    </lineage>
</organism>
<dbReference type="Proteomes" id="UP000070544">
    <property type="component" value="Unassembled WGS sequence"/>
</dbReference>
<dbReference type="AlphaFoldDB" id="A0A139AGF4"/>